<evidence type="ECO:0000256" key="12">
    <source>
        <dbReference type="ARBA" id="ARBA00024420"/>
    </source>
</evidence>
<keyword evidence="8" id="KW-0418">Kinase</keyword>
<sequence length="2664" mass="296672">MEHLDEVLRLMLAHRDSCHPHLMAPTSHVAVGAERGDGALCFAIQTKTRKLLPKIMRSITGLPTGQAIKNLHPLCKLLLLLLKNEICPYYSVAFQAPATILFYLVKFLSNAEYADIHDKVLDVCVELAFLMQQSDVTVFMHLFQDTVNLADDLLQLTSHLRSSSETLSLQCPADVFCYTITGVHMRKDADTMVGDTKLCCLPNGDAATLLEVGKLAVPPLRFTCVQGVHAFQSRVLAMACRMLQHSPSHIVNHASFSHLVDVVVTSLQVGPLTVSLSGLVHALLTSSPLPPYMVVSLVGAYLPALLATTTTVPCHDVLSAISANASAIVAPLLWTPLDAFIKGALDAHARPMLLSCFGLLRAFLPFDQDRVLARLLDVIGASDLGDRSVRHELVSSLRVVLQEHVGLLWKEGEKAIHQYHPSSPVLPTKRRKLSDHFALPPTNALDLVSRVRSRQPVLSIACVHLVMALFFEDDVAAVGAHVLLSLRSVENMTKEEGSVARLIADRLRAVMERAPSLELVVLLYSYLPPDEIKKMHIAPFLHAQTTKSPPPSDKPHLVCSVPDLLSLWRGSVPTKDSVVQALLDSAPMAQCLVLLCWSYGVDGASLDVPSWSSTVAATSVLSAMASDGPYRALAIDLSPLLVYAMGRRGVAPFVATAPVVMEALMPLCRHATTALSALCALGRLCCLPMWLASPESPVRVTETLGFRCACTPLVRQPLPYLVSVWNAMEPLLTAPSSDLVVAAVSTWIAFFRHVPVADLHTEWVWRLLHLLGHDARDVRSVVAANTNVLLLPDSTGATALALAFSDESSSDDLGDASNKTSSILDRLLEQGDVGILVSTVEGMGTLATACVLSQPLDLDVFFYVLFRLAGAWLAYPRDAAVAVASTAQLNRMVASHGLSWKQLCVQFPERIHVALIELLLPTSMLETFLHTFLGEQVSVGIYLKESAPYVLPQLILSQQRDLLDAFASGFKQPIAALLSDYIVPIVKEMVMTRTTSLSNIREWQFFFGLLRPELSIRDVLKYNPLRLLYELVWEFAGDRTKVARNAFDQVSKLLHEDMMDDGAASKFHLPQQYFLALMTHLGHKLAHKPSRVRAIKCLEVLLAMFDAKGMLDPFVPKVMATLKLALQDDVDVHVKLAACRAWLTFVRLLSTSAIETNLLSIVASLLPCIGSTHALFDAHVAGRSGWSAARPAPPPEADACVQDMALQILSFLCVEQPIKPSWGEVALLLALVPSFSVDAVESFSVDHHPLDGVLTHVLALLEHWDGAVREVGLLHLSRLLCTRSRELQDLILLAEGTIHVAVFQILKALLSLSRTETSEDIKTLLAQSLGALGAIDMARLPMQLSRTATVEYGAKELTCHLIETLLVNELRAAPQNTDLIALSIQELLKFLAAMRVEATPLSTAATPATTTQVESSPPPVYAMSASMPEWMQRKFHQSRVLQIIAPYWSTKYKAPPSSSKKAVAFDDGSTLYDRFGALAYETWLTSWCKALIDLASPPEKTIFLACKTALGISMQMARFLLPYLVQNVLPQRHAYSMVKREIESVLQDDPTESDAVSSHHHQCAQTVMGLLDTLNEWVWASERKRNGPSQHRATHLDVVPDQEKEVVAEFLKDISPAMLSGAACKIKAFARGIQYYETHLRMDGVSAVPRYTTDGKVHMKHLNSNDIRELQQMYGQLDEPDALRGLSIQRRLLLGSTQHAGTTFADLMHTIVDHEHLARWEDALACYEQAIHRTYGNEVDVEIRSLLYAGVIRCMVQLGRLEGALQHVRGIVVESPDVIPSVYPFALECAWRLSRWTLLQELTTDAMKVKMESQHMVSMKFARTMLCLQQNRDAMAYHLRDARLAIMGPLAAASLESYQRVYPLLHQLHVLHELEQGFLVLDKFKADPTTFAAEDHWVRQCPWELRDRMMAPALKFQEPLLALRRVMLQEMQLPSLLSKNWLRYAKNARKEGFVRTAESAVMHAQALGDRNGIIEQAKLLVHQGHVYEALHVLEPVAIDVSNLPKVPEGDRHFAAKTLLLATNYMQQSNQKQGQVVLNRYGAVIAYDRKYAKGYFDLAKYYEVLLDNARSDTALEVGEQYAYVTDILANYVLSLQCSNKYLFQSLPRLLTLWYECGDVFGASPKRTYRLEFDMALESNKEDKLMQEISRIVLDALSKLPVSMWLAVFPQVTSRICHPNSIVVDGVKAIMVKVLSTHPQHAMWHILGLTQSLNTQRKTRAMDIFKGAQKQLMGANNSDMANSLSEAMKLVEELIKLAECDPGNQKRLPLRMARIRSQVLVPVQSAFSTSDASTHVYIKAFGDKAEVMLSKEKPKRVQVLGSDGAWYPFLCKREKHGDLRKDARMMEFNAIMNKLLTADADGRRRKLRLRTYAVMCLNEESGLMQWVPNTRAMRFLIGQIHKTEQGQLTMMRLTSDVRDAFMHLQKQYAHDLPRMVSLYRRQVLSHPCFVPRFHQWFLNNFSDPTQWFDARAAFTRSSAVWSMVGHIVGLGDRHCENILIDCKTGECVHVDFDCLFDKGLKLARPEIVPFRLTPNILDAFGLSGVEGVYRTTSEVTLTLLRANRETLRSVLESFVHDPLVEWGRSKSKQSVHVVRKVVATNEQVNSEAKTMLKTIDDRVRGIWNLGKASHHETLPLSVKGQVDRLIAEATSDENLAQMYVGWMPFL</sequence>
<evidence type="ECO:0000256" key="4">
    <source>
        <dbReference type="ARBA" id="ARBA00022527"/>
    </source>
</evidence>
<dbReference type="InterPro" id="IPR000403">
    <property type="entry name" value="PI3/4_kinase_cat_dom"/>
</dbReference>
<dbReference type="GO" id="GO:0000723">
    <property type="term" value="P:telomere maintenance"/>
    <property type="evidence" value="ECO:0007669"/>
    <property type="project" value="TreeGrafter"/>
</dbReference>
<dbReference type="Pfam" id="PF08064">
    <property type="entry name" value="UME"/>
    <property type="match status" value="1"/>
</dbReference>
<dbReference type="Pfam" id="PF23593">
    <property type="entry name" value="HEAT_ATR"/>
    <property type="match status" value="1"/>
</dbReference>
<evidence type="ECO:0000256" key="7">
    <source>
        <dbReference type="ARBA" id="ARBA00022763"/>
    </source>
</evidence>
<evidence type="ECO:0000256" key="8">
    <source>
        <dbReference type="ARBA" id="ARBA00022777"/>
    </source>
</evidence>
<dbReference type="Gene3D" id="1.10.1070.11">
    <property type="entry name" value="Phosphatidylinositol 3-/4-kinase, catalytic domain"/>
    <property type="match status" value="1"/>
</dbReference>
<dbReference type="GeneID" id="19947347"/>
<proteinExistence type="inferred from homology"/>
<dbReference type="VEuPathDB" id="FungiDB:SDRG_06620"/>
<evidence type="ECO:0000256" key="5">
    <source>
        <dbReference type="ARBA" id="ARBA00022679"/>
    </source>
</evidence>
<gene>
    <name evidence="16" type="ORF">SDRG_06620</name>
</gene>
<dbReference type="GO" id="GO:0005524">
    <property type="term" value="F:ATP binding"/>
    <property type="evidence" value="ECO:0007669"/>
    <property type="project" value="UniProtKB-KW"/>
</dbReference>
<evidence type="ECO:0000259" key="13">
    <source>
        <dbReference type="PROSITE" id="PS50290"/>
    </source>
</evidence>
<dbReference type="InterPro" id="IPR016024">
    <property type="entry name" value="ARM-type_fold"/>
</dbReference>
<dbReference type="GO" id="GO:0004674">
    <property type="term" value="F:protein serine/threonine kinase activity"/>
    <property type="evidence" value="ECO:0007669"/>
    <property type="project" value="UniProtKB-KW"/>
</dbReference>
<dbReference type="PROSITE" id="PS50290">
    <property type="entry name" value="PI3_4_KINASE_3"/>
    <property type="match status" value="1"/>
</dbReference>
<dbReference type="InterPro" id="IPR057564">
    <property type="entry name" value="HEAT_ATR"/>
</dbReference>
<dbReference type="InterPro" id="IPR003152">
    <property type="entry name" value="FATC_dom"/>
</dbReference>
<dbReference type="PROSITE" id="PS51189">
    <property type="entry name" value="FAT"/>
    <property type="match status" value="1"/>
</dbReference>
<dbReference type="PROSITE" id="PS51190">
    <property type="entry name" value="FATC"/>
    <property type="match status" value="1"/>
</dbReference>
<accession>T0QPV5</accession>
<dbReference type="Pfam" id="PF02260">
    <property type="entry name" value="FATC"/>
    <property type="match status" value="1"/>
</dbReference>
<dbReference type="GO" id="GO:0000077">
    <property type="term" value="P:DNA damage checkpoint signaling"/>
    <property type="evidence" value="ECO:0007669"/>
    <property type="project" value="TreeGrafter"/>
</dbReference>
<keyword evidence="7" id="KW-0227">DNA damage</keyword>
<evidence type="ECO:0000259" key="15">
    <source>
        <dbReference type="PROSITE" id="PS51190"/>
    </source>
</evidence>
<protein>
    <recommendedName>
        <fullName evidence="12">Serine/threonine-protein kinase ATR</fullName>
        <ecNumber evidence="3">2.7.11.1</ecNumber>
    </recommendedName>
</protein>
<dbReference type="InterPro" id="IPR050517">
    <property type="entry name" value="DDR_Repair_Kinase"/>
</dbReference>
<dbReference type="OMA" id="RIVEVCP"/>
<dbReference type="GO" id="GO:0005634">
    <property type="term" value="C:nucleus"/>
    <property type="evidence" value="ECO:0007669"/>
    <property type="project" value="UniProtKB-SubCell"/>
</dbReference>
<dbReference type="InParanoid" id="T0QPV5"/>
<dbReference type="SUPFAM" id="SSF48371">
    <property type="entry name" value="ARM repeat"/>
    <property type="match status" value="1"/>
</dbReference>
<comment type="subcellular location">
    <subcellularLocation>
        <location evidence="1">Nucleus</location>
    </subcellularLocation>
</comment>
<evidence type="ECO:0000313" key="17">
    <source>
        <dbReference type="Proteomes" id="UP000030762"/>
    </source>
</evidence>
<dbReference type="EC" id="2.7.11.1" evidence="3"/>
<dbReference type="InterPro" id="IPR018936">
    <property type="entry name" value="PI3/4_kinase_CS"/>
</dbReference>
<dbReference type="CDD" id="cd00892">
    <property type="entry name" value="PIKKc_ATR"/>
    <property type="match status" value="1"/>
</dbReference>
<comment type="similarity">
    <text evidence="2">Belongs to the PI3/PI4-kinase family. ATM subfamily.</text>
</comment>
<dbReference type="eggNOG" id="KOG0890">
    <property type="taxonomic scope" value="Eukaryota"/>
</dbReference>
<dbReference type="Proteomes" id="UP000030762">
    <property type="component" value="Unassembled WGS sequence"/>
</dbReference>
<dbReference type="Gene3D" id="1.25.10.10">
    <property type="entry name" value="Leucine-rich Repeat Variant"/>
    <property type="match status" value="1"/>
</dbReference>
<evidence type="ECO:0000259" key="14">
    <source>
        <dbReference type="PROSITE" id="PS51189"/>
    </source>
</evidence>
<evidence type="ECO:0000256" key="11">
    <source>
        <dbReference type="ARBA" id="ARBA00023242"/>
    </source>
</evidence>
<organism evidence="16 17">
    <name type="scientific">Saprolegnia diclina (strain VS20)</name>
    <dbReference type="NCBI Taxonomy" id="1156394"/>
    <lineage>
        <taxon>Eukaryota</taxon>
        <taxon>Sar</taxon>
        <taxon>Stramenopiles</taxon>
        <taxon>Oomycota</taxon>
        <taxon>Saprolegniomycetes</taxon>
        <taxon>Saprolegniales</taxon>
        <taxon>Saprolegniaceae</taxon>
        <taxon>Saprolegnia</taxon>
    </lineage>
</organism>
<feature type="domain" description="FATC" evidence="15">
    <location>
        <begin position="2632"/>
        <end position="2664"/>
    </location>
</feature>
<name>T0QPV5_SAPDV</name>
<dbReference type="GO" id="GO:0005694">
    <property type="term" value="C:chromosome"/>
    <property type="evidence" value="ECO:0007669"/>
    <property type="project" value="TreeGrafter"/>
</dbReference>
<feature type="domain" description="FAT" evidence="14">
    <location>
        <begin position="1618"/>
        <end position="2210"/>
    </location>
</feature>
<keyword evidence="17" id="KW-1185">Reference proteome</keyword>
<dbReference type="PROSITE" id="PS00916">
    <property type="entry name" value="PI3_4_KINASE_2"/>
    <property type="match status" value="1"/>
</dbReference>
<dbReference type="InterPro" id="IPR014009">
    <property type="entry name" value="PIK_FAT"/>
</dbReference>
<dbReference type="SUPFAM" id="SSF56112">
    <property type="entry name" value="Protein kinase-like (PK-like)"/>
    <property type="match status" value="1"/>
</dbReference>
<keyword evidence="11" id="KW-0539">Nucleus</keyword>
<dbReference type="EMBL" id="JH767149">
    <property type="protein sequence ID" value="EQC35870.1"/>
    <property type="molecule type" value="Genomic_DNA"/>
</dbReference>
<evidence type="ECO:0000256" key="2">
    <source>
        <dbReference type="ARBA" id="ARBA00010769"/>
    </source>
</evidence>
<keyword evidence="10" id="KW-0234">DNA repair</keyword>
<dbReference type="PANTHER" id="PTHR11139">
    <property type="entry name" value="ATAXIA TELANGIECTASIA MUTATED ATM -RELATED"/>
    <property type="match status" value="1"/>
</dbReference>
<evidence type="ECO:0000256" key="6">
    <source>
        <dbReference type="ARBA" id="ARBA00022741"/>
    </source>
</evidence>
<evidence type="ECO:0000256" key="9">
    <source>
        <dbReference type="ARBA" id="ARBA00022840"/>
    </source>
</evidence>
<keyword evidence="6" id="KW-0547">Nucleotide-binding</keyword>
<dbReference type="Pfam" id="PF00454">
    <property type="entry name" value="PI3_PI4_kinase"/>
    <property type="match status" value="1"/>
</dbReference>
<keyword evidence="9" id="KW-0067">ATP-binding</keyword>
<dbReference type="SMART" id="SM01343">
    <property type="entry name" value="FATC"/>
    <property type="match status" value="1"/>
</dbReference>
<dbReference type="InterPro" id="IPR056802">
    <property type="entry name" value="ATR-like_M-HEAT"/>
</dbReference>
<dbReference type="Gene3D" id="3.30.1010.10">
    <property type="entry name" value="Phosphatidylinositol 3-kinase Catalytic Subunit, Chain A, domain 4"/>
    <property type="match status" value="1"/>
</dbReference>
<dbReference type="InterPro" id="IPR011989">
    <property type="entry name" value="ARM-like"/>
</dbReference>
<feature type="domain" description="PI3K/PI4K catalytic" evidence="13">
    <location>
        <begin position="2299"/>
        <end position="2621"/>
    </location>
</feature>
<evidence type="ECO:0000256" key="3">
    <source>
        <dbReference type="ARBA" id="ARBA00012513"/>
    </source>
</evidence>
<keyword evidence="5" id="KW-0808">Transferase</keyword>
<dbReference type="PANTHER" id="PTHR11139:SF69">
    <property type="entry name" value="SERINE_THREONINE-PROTEIN KINASE ATR"/>
    <property type="match status" value="1"/>
</dbReference>
<evidence type="ECO:0000256" key="1">
    <source>
        <dbReference type="ARBA" id="ARBA00004123"/>
    </source>
</evidence>
<dbReference type="Pfam" id="PF25030">
    <property type="entry name" value="M-HEAT_ATR"/>
    <property type="match status" value="1"/>
</dbReference>
<reference evidence="16 17" key="1">
    <citation type="submission" date="2012-04" db="EMBL/GenBank/DDBJ databases">
        <title>The Genome Sequence of Saprolegnia declina VS20.</title>
        <authorList>
            <consortium name="The Broad Institute Genome Sequencing Platform"/>
            <person name="Russ C."/>
            <person name="Nusbaum C."/>
            <person name="Tyler B."/>
            <person name="van West P."/>
            <person name="Dieguez-Uribeondo J."/>
            <person name="de Bruijn I."/>
            <person name="Tripathy S."/>
            <person name="Jiang R."/>
            <person name="Young S.K."/>
            <person name="Zeng Q."/>
            <person name="Gargeya S."/>
            <person name="Fitzgerald M."/>
            <person name="Haas B."/>
            <person name="Abouelleil A."/>
            <person name="Alvarado L."/>
            <person name="Arachchi H.M."/>
            <person name="Berlin A."/>
            <person name="Chapman S.B."/>
            <person name="Goldberg J."/>
            <person name="Griggs A."/>
            <person name="Gujja S."/>
            <person name="Hansen M."/>
            <person name="Howarth C."/>
            <person name="Imamovic A."/>
            <person name="Larimer J."/>
            <person name="McCowen C."/>
            <person name="Montmayeur A."/>
            <person name="Murphy C."/>
            <person name="Neiman D."/>
            <person name="Pearson M."/>
            <person name="Priest M."/>
            <person name="Roberts A."/>
            <person name="Saif S."/>
            <person name="Shea T."/>
            <person name="Sisk P."/>
            <person name="Sykes S."/>
            <person name="Wortman J."/>
            <person name="Nusbaum C."/>
            <person name="Birren B."/>
        </authorList>
    </citation>
    <scope>NUCLEOTIDE SEQUENCE [LARGE SCALE GENOMIC DNA]</scope>
    <source>
        <strain evidence="16 17">VS20</strain>
    </source>
</reference>
<dbReference type="SMART" id="SM00802">
    <property type="entry name" value="UME"/>
    <property type="match status" value="1"/>
</dbReference>
<dbReference type="STRING" id="1156394.T0QPV5"/>
<evidence type="ECO:0000313" key="16">
    <source>
        <dbReference type="EMBL" id="EQC35870.1"/>
    </source>
</evidence>
<dbReference type="SMART" id="SM00146">
    <property type="entry name" value="PI3Kc"/>
    <property type="match status" value="1"/>
</dbReference>
<dbReference type="GO" id="GO:0006281">
    <property type="term" value="P:DNA repair"/>
    <property type="evidence" value="ECO:0007669"/>
    <property type="project" value="UniProtKB-KW"/>
</dbReference>
<dbReference type="InterPro" id="IPR011009">
    <property type="entry name" value="Kinase-like_dom_sf"/>
</dbReference>
<dbReference type="OrthoDB" id="381190at2759"/>
<keyword evidence="4" id="KW-0723">Serine/threonine-protein kinase</keyword>
<dbReference type="InterPro" id="IPR012993">
    <property type="entry name" value="UME"/>
</dbReference>
<evidence type="ECO:0000256" key="10">
    <source>
        <dbReference type="ARBA" id="ARBA00023204"/>
    </source>
</evidence>
<dbReference type="InterPro" id="IPR003151">
    <property type="entry name" value="PIK-rel_kinase_FAT"/>
</dbReference>
<dbReference type="Pfam" id="PF02259">
    <property type="entry name" value="FAT"/>
    <property type="match status" value="1"/>
</dbReference>
<dbReference type="RefSeq" id="XP_008610632.1">
    <property type="nucleotide sequence ID" value="XM_008612410.1"/>
</dbReference>
<dbReference type="InterPro" id="IPR036940">
    <property type="entry name" value="PI3/4_kinase_cat_sf"/>
</dbReference>